<gene>
    <name evidence="3" type="ORF">ALECFALPRED_007939</name>
</gene>
<name>A0A8H3PE83_9LECA</name>
<feature type="region of interest" description="Disordered" evidence="2">
    <location>
        <begin position="104"/>
        <end position="130"/>
    </location>
</feature>
<keyword evidence="1" id="KW-0175">Coiled coil</keyword>
<evidence type="ECO:0000256" key="1">
    <source>
        <dbReference type="SAM" id="Coils"/>
    </source>
</evidence>
<dbReference type="AlphaFoldDB" id="A0A8H3PE83"/>
<comment type="caution">
    <text evidence="3">The sequence shown here is derived from an EMBL/GenBank/DDBJ whole genome shotgun (WGS) entry which is preliminary data.</text>
</comment>
<accession>A0A8H3PE83</accession>
<evidence type="ECO:0000256" key="2">
    <source>
        <dbReference type="SAM" id="MobiDB-lite"/>
    </source>
</evidence>
<evidence type="ECO:0000313" key="3">
    <source>
        <dbReference type="EMBL" id="CAF9938972.1"/>
    </source>
</evidence>
<keyword evidence="4" id="KW-1185">Reference proteome</keyword>
<feature type="compositionally biased region" description="Gly residues" evidence="2">
    <location>
        <begin position="120"/>
        <end position="130"/>
    </location>
</feature>
<sequence>MCLYNIFSFECGCESQPPTFHCLCPPFRAGRRGVYPEFDHHYGGPPQGCRFFIVNRETITPGKCASHRLQAQIENRIRQLKEEIKHLQDDIADHRVDINQEKEARRARNQGRQGQYRVLGGYGGRGVGRH</sequence>
<feature type="coiled-coil region" evidence="1">
    <location>
        <begin position="70"/>
        <end position="104"/>
    </location>
</feature>
<dbReference type="EMBL" id="CAJPDR010000533">
    <property type="protein sequence ID" value="CAF9938972.1"/>
    <property type="molecule type" value="Genomic_DNA"/>
</dbReference>
<organism evidence="3 4">
    <name type="scientific">Alectoria fallacina</name>
    <dbReference type="NCBI Taxonomy" id="1903189"/>
    <lineage>
        <taxon>Eukaryota</taxon>
        <taxon>Fungi</taxon>
        <taxon>Dikarya</taxon>
        <taxon>Ascomycota</taxon>
        <taxon>Pezizomycotina</taxon>
        <taxon>Lecanoromycetes</taxon>
        <taxon>OSLEUM clade</taxon>
        <taxon>Lecanoromycetidae</taxon>
        <taxon>Lecanorales</taxon>
        <taxon>Lecanorineae</taxon>
        <taxon>Parmeliaceae</taxon>
        <taxon>Alectoria</taxon>
    </lineage>
</organism>
<dbReference type="Proteomes" id="UP000664203">
    <property type="component" value="Unassembled WGS sequence"/>
</dbReference>
<dbReference type="OrthoDB" id="10502421at2759"/>
<reference evidence="3" key="1">
    <citation type="submission" date="2021-03" db="EMBL/GenBank/DDBJ databases">
        <authorList>
            <person name="Tagirdzhanova G."/>
        </authorList>
    </citation>
    <scope>NUCLEOTIDE SEQUENCE</scope>
</reference>
<protein>
    <submittedName>
        <fullName evidence="3">Uncharacterized protein</fullName>
    </submittedName>
</protein>
<evidence type="ECO:0000313" key="4">
    <source>
        <dbReference type="Proteomes" id="UP000664203"/>
    </source>
</evidence>
<feature type="compositionally biased region" description="Low complexity" evidence="2">
    <location>
        <begin position="110"/>
        <end position="119"/>
    </location>
</feature>
<proteinExistence type="predicted"/>